<sequence length="301" mass="34440">MLLKFKNEEKNGFNLDSVGSYDREGYSAIIGKRSSLDSGNQRPALQPETTSAESKAFIKFRNPISTYPFYIEVAPMHFNTQRRLSIERKYIRRPSKMMIKLPVEHRWRSEISKREGYDSKYNTERPRMLTIHDERQIIRRTSNSTASLKQTKEELRLTASIMTIWGSLRKNRNIVREVMRKTPCLSDTHKTAPCDFVKRSVTTDWSTVIFSDEKKFNLDGTDGMRVTKGTFGKTPSRSTATISGWIADGVGYGPETAAKIIVTCMVIPYIASRDNEPDDLNETAGELHPEMDEEYEIDSTA</sequence>
<dbReference type="GO" id="GO:0003676">
    <property type="term" value="F:nucleic acid binding"/>
    <property type="evidence" value="ECO:0007669"/>
    <property type="project" value="InterPro"/>
</dbReference>
<evidence type="ECO:0000313" key="3">
    <source>
        <dbReference type="EMBL" id="KHJ91523.1"/>
    </source>
</evidence>
<dbReference type="InterPro" id="IPR036388">
    <property type="entry name" value="WH-like_DNA-bd_sf"/>
</dbReference>
<feature type="compositionally biased region" description="Polar residues" evidence="1">
    <location>
        <begin position="36"/>
        <end position="51"/>
    </location>
</feature>
<dbReference type="InterPro" id="IPR036397">
    <property type="entry name" value="RNaseH_sf"/>
</dbReference>
<reference evidence="3 4" key="1">
    <citation type="submission" date="2014-03" db="EMBL/GenBank/DDBJ databases">
        <title>Draft genome of the hookworm Oesophagostomum dentatum.</title>
        <authorList>
            <person name="Mitreva M."/>
        </authorList>
    </citation>
    <scope>NUCLEOTIDE SEQUENCE [LARGE SCALE GENOMIC DNA]</scope>
    <source>
        <strain evidence="3 4">OD-Hann</strain>
    </source>
</reference>
<dbReference type="Gene3D" id="3.30.420.10">
    <property type="entry name" value="Ribonuclease H-like superfamily/Ribonuclease H"/>
    <property type="match status" value="1"/>
</dbReference>
<gene>
    <name evidence="3" type="ORF">OESDEN_08614</name>
</gene>
<feature type="region of interest" description="Disordered" evidence="1">
    <location>
        <begin position="32"/>
        <end position="51"/>
    </location>
</feature>
<dbReference type="Proteomes" id="UP000053660">
    <property type="component" value="Unassembled WGS sequence"/>
</dbReference>
<accession>A0A0B1T1U3</accession>
<dbReference type="OrthoDB" id="4843387at2759"/>
<evidence type="ECO:0000259" key="2">
    <source>
        <dbReference type="Pfam" id="PF21517"/>
    </source>
</evidence>
<evidence type="ECO:0000313" key="4">
    <source>
        <dbReference type="Proteomes" id="UP000053660"/>
    </source>
</evidence>
<dbReference type="Gene3D" id="1.10.10.10">
    <property type="entry name" value="Winged helix-like DNA-binding domain superfamily/Winged helix DNA-binding domain"/>
    <property type="match status" value="1"/>
</dbReference>
<name>A0A0B1T1U3_OESDE</name>
<proteinExistence type="predicted"/>
<feature type="region of interest" description="Disordered" evidence="1">
    <location>
        <begin position="275"/>
        <end position="301"/>
    </location>
</feature>
<protein>
    <recommendedName>
        <fullName evidence="2">Transposable element Tc3 transposase-like DNA-binding HTH domain-containing protein</fullName>
    </recommendedName>
</protein>
<keyword evidence="4" id="KW-1185">Reference proteome</keyword>
<dbReference type="EMBL" id="KN551999">
    <property type="protein sequence ID" value="KHJ91523.1"/>
    <property type="molecule type" value="Genomic_DNA"/>
</dbReference>
<evidence type="ECO:0000256" key="1">
    <source>
        <dbReference type="SAM" id="MobiDB-lite"/>
    </source>
</evidence>
<feature type="compositionally biased region" description="Acidic residues" evidence="1">
    <location>
        <begin position="291"/>
        <end position="301"/>
    </location>
</feature>
<feature type="domain" description="Transposable element Tc3 transposase-like DNA-binding HTH" evidence="2">
    <location>
        <begin position="132"/>
        <end position="169"/>
    </location>
</feature>
<organism evidence="3 4">
    <name type="scientific">Oesophagostomum dentatum</name>
    <name type="common">Nodular worm</name>
    <dbReference type="NCBI Taxonomy" id="61180"/>
    <lineage>
        <taxon>Eukaryota</taxon>
        <taxon>Metazoa</taxon>
        <taxon>Ecdysozoa</taxon>
        <taxon>Nematoda</taxon>
        <taxon>Chromadorea</taxon>
        <taxon>Rhabditida</taxon>
        <taxon>Rhabditina</taxon>
        <taxon>Rhabditomorpha</taxon>
        <taxon>Strongyloidea</taxon>
        <taxon>Strongylidae</taxon>
        <taxon>Oesophagostomum</taxon>
    </lineage>
</organism>
<dbReference type="AlphaFoldDB" id="A0A0B1T1U3"/>
<dbReference type="Pfam" id="PF21517">
    <property type="entry name" value="HTH_Tnp_Tc3_2_like"/>
    <property type="match status" value="1"/>
</dbReference>
<dbReference type="InterPro" id="IPR048703">
    <property type="entry name" value="Tnp_Tc3-like_HTH"/>
</dbReference>